<keyword evidence="1" id="KW-0175">Coiled coil</keyword>
<evidence type="ECO:0000313" key="3">
    <source>
        <dbReference type="Proteomes" id="UP001175001"/>
    </source>
</evidence>
<accession>A0AA39YYT2</accession>
<protein>
    <submittedName>
        <fullName evidence="2">Uncharacterized protein</fullName>
    </submittedName>
</protein>
<dbReference type="AlphaFoldDB" id="A0AA39YYT2"/>
<sequence>MATSRKRELEELLEQKQKEVAEIEAALQAEGELQGRETAEKTKMASSPLKFCLASANSYGFGRKQRYIKLMTFLSPHNAPSQTQLYLPHEFPALLVNLHDAMEVLNERMEYYQTMSELVNEMATRHPNMISFDLIDEKEISSLVHLARCLKWDEDVASKLKRSVVPDVRLIRNLRDKVVGEKQ</sequence>
<comment type="caution">
    <text evidence="2">The sequence shown here is derived from an EMBL/GenBank/DDBJ whole genome shotgun (WGS) entry which is preliminary data.</text>
</comment>
<dbReference type="Proteomes" id="UP001175001">
    <property type="component" value="Unassembled WGS sequence"/>
</dbReference>
<keyword evidence="3" id="KW-1185">Reference proteome</keyword>
<reference evidence="2" key="1">
    <citation type="submission" date="2023-06" db="EMBL/GenBank/DDBJ databases">
        <title>Multi-omics analyses reveal the molecular pathogenesis toolkit of Lasiodiplodia hormozganensis, a cross-kingdom pathogen.</title>
        <authorList>
            <person name="Felix C."/>
            <person name="Meneses R."/>
            <person name="Goncalves M.F.M."/>
            <person name="Tilleman L."/>
            <person name="Duarte A.S."/>
            <person name="Jorrin-Novo J.V."/>
            <person name="Van De Peer Y."/>
            <person name="Deforce D."/>
            <person name="Van Nieuwerburgh F."/>
            <person name="Esteves A.C."/>
            <person name="Alves A."/>
        </authorList>
    </citation>
    <scope>NUCLEOTIDE SEQUENCE</scope>
    <source>
        <strain evidence="2">CBS 339.90</strain>
    </source>
</reference>
<evidence type="ECO:0000313" key="2">
    <source>
        <dbReference type="EMBL" id="KAK0661018.1"/>
    </source>
</evidence>
<name>A0AA39YYT2_9PEZI</name>
<feature type="coiled-coil region" evidence="1">
    <location>
        <begin position="2"/>
        <end position="33"/>
    </location>
</feature>
<dbReference type="EMBL" id="JAUJDW010000009">
    <property type="protein sequence ID" value="KAK0661018.1"/>
    <property type="molecule type" value="Genomic_DNA"/>
</dbReference>
<proteinExistence type="predicted"/>
<evidence type="ECO:0000256" key="1">
    <source>
        <dbReference type="SAM" id="Coils"/>
    </source>
</evidence>
<gene>
    <name evidence="2" type="ORF">DIS24_g2883</name>
</gene>
<organism evidence="2 3">
    <name type="scientific">Lasiodiplodia hormozganensis</name>
    <dbReference type="NCBI Taxonomy" id="869390"/>
    <lineage>
        <taxon>Eukaryota</taxon>
        <taxon>Fungi</taxon>
        <taxon>Dikarya</taxon>
        <taxon>Ascomycota</taxon>
        <taxon>Pezizomycotina</taxon>
        <taxon>Dothideomycetes</taxon>
        <taxon>Dothideomycetes incertae sedis</taxon>
        <taxon>Botryosphaeriales</taxon>
        <taxon>Botryosphaeriaceae</taxon>
        <taxon>Lasiodiplodia</taxon>
    </lineage>
</organism>